<gene>
    <name evidence="3" type="ORF">ACFQ3Q_10030</name>
</gene>
<dbReference type="PANTHER" id="PTHR46343:SF2">
    <property type="entry name" value="SUSHI_VON WILLEBRAND FACTOR TYPE A_EGF_PENTRAXIN DOMAIN-CONTAINING 1"/>
    <property type="match status" value="1"/>
</dbReference>
<sequence length="620" mass="65276">MIWKTTIAKMFPFFNTSMIEAAKCLFWGSVKQTGLKLIGLMMMVSLGMQAQNGNNPGEETNNIIVGDDCIEFISCPADQTVCADSYNDEGLLGAEVTWDTAVSTQTCTGTGSEGNFQMLFELNEELLSQDCWDFNYIQRVGTQGGYVKLFSSNDQLGTEQSIITTPYLILNNGSETSIELNYDNGNYTVQLFLVDEAGNEYPSGGPTPVNGNTTVYEFTTQLPTGSVGVYRIKYVFDYTGAKPSNANTGDTVIAVDGILYDDGCSGGVDFTVTGPSQGFYPVGSHDLVYKATYTAPDGSTKTKTCSFNITVSALDVQITNVQDASCNTSADGSITAQASGVNGTGTEPFEYSINGTDFQPDGTFTALSPGIYNITAKDANGCAFVSGDVNVEASDTEAPVLTPPADDTVEGCDVSDITSLPYSETATEISVQEFENIGGSISDNGTIASITYQDSNNASFPVLVTRVFTVNDACGNSVHDSQTITIEDNTAPVPDAASLPTVTGQCSATVSNVPTATDNCNGSINGTTTDPLTYSEQGTYTIVWTFTDSEGNSSTQNQTVIIDDTTAPVADAASLPTVTGQCNATVSNVPTATDNCNGSINGTTTDPLSYSNQGTYTIDG</sequence>
<name>A0ABW3NSW3_9FLAO</name>
<dbReference type="Pfam" id="PF23237">
    <property type="entry name" value="HYR_4C"/>
    <property type="match status" value="1"/>
</dbReference>
<accession>A0ABW3NSW3</accession>
<organism evidence="3 4">
    <name type="scientific">Salegentibacter chungangensis</name>
    <dbReference type="NCBI Taxonomy" id="1335724"/>
    <lineage>
        <taxon>Bacteria</taxon>
        <taxon>Pseudomonadati</taxon>
        <taxon>Bacteroidota</taxon>
        <taxon>Flavobacteriia</taxon>
        <taxon>Flavobacteriales</taxon>
        <taxon>Flavobacteriaceae</taxon>
        <taxon>Salegentibacter</taxon>
    </lineage>
</organism>
<proteinExistence type="predicted"/>
<feature type="non-terminal residue" evidence="3">
    <location>
        <position position="620"/>
    </location>
</feature>
<protein>
    <recommendedName>
        <fullName evidence="2">HYR-like domain-containing protein</fullName>
    </recommendedName>
</protein>
<dbReference type="PANTHER" id="PTHR46343">
    <property type="entry name" value="HYR DOMAIN-CONTAINING PROTEIN"/>
    <property type="match status" value="1"/>
</dbReference>
<dbReference type="Proteomes" id="UP001597131">
    <property type="component" value="Unassembled WGS sequence"/>
</dbReference>
<feature type="domain" description="HYR-like" evidence="2">
    <location>
        <begin position="501"/>
        <end position="562"/>
    </location>
</feature>
<comment type="caution">
    <text evidence="3">The sequence shown here is derived from an EMBL/GenBank/DDBJ whole genome shotgun (WGS) entry which is preliminary data.</text>
</comment>
<evidence type="ECO:0000313" key="3">
    <source>
        <dbReference type="EMBL" id="MFD1096085.1"/>
    </source>
</evidence>
<dbReference type="EMBL" id="JBHTLI010000001">
    <property type="protein sequence ID" value="MFD1096085.1"/>
    <property type="molecule type" value="Genomic_DNA"/>
</dbReference>
<evidence type="ECO:0000256" key="1">
    <source>
        <dbReference type="SAM" id="MobiDB-lite"/>
    </source>
</evidence>
<dbReference type="InterPro" id="IPR013783">
    <property type="entry name" value="Ig-like_fold"/>
</dbReference>
<dbReference type="Gene3D" id="2.60.40.10">
    <property type="entry name" value="Immunoglobulins"/>
    <property type="match status" value="1"/>
</dbReference>
<dbReference type="InterPro" id="IPR057078">
    <property type="entry name" value="HYR-4C"/>
</dbReference>
<keyword evidence="4" id="KW-1185">Reference proteome</keyword>
<evidence type="ECO:0000259" key="2">
    <source>
        <dbReference type="Pfam" id="PF23237"/>
    </source>
</evidence>
<dbReference type="InterPro" id="IPR043555">
    <property type="entry name" value="SRPX-like"/>
</dbReference>
<evidence type="ECO:0000313" key="4">
    <source>
        <dbReference type="Proteomes" id="UP001597131"/>
    </source>
</evidence>
<reference evidence="4" key="1">
    <citation type="journal article" date="2019" name="Int. J. Syst. Evol. Microbiol.">
        <title>The Global Catalogue of Microorganisms (GCM) 10K type strain sequencing project: providing services to taxonomists for standard genome sequencing and annotation.</title>
        <authorList>
            <consortium name="The Broad Institute Genomics Platform"/>
            <consortium name="The Broad Institute Genome Sequencing Center for Infectious Disease"/>
            <person name="Wu L."/>
            <person name="Ma J."/>
        </authorList>
    </citation>
    <scope>NUCLEOTIDE SEQUENCE [LARGE SCALE GENOMIC DNA]</scope>
    <source>
        <strain evidence="4">CCUG 64793</strain>
    </source>
</reference>
<feature type="region of interest" description="Disordered" evidence="1">
    <location>
        <begin position="601"/>
        <end position="620"/>
    </location>
</feature>